<dbReference type="InterPro" id="IPR011611">
    <property type="entry name" value="PfkB_dom"/>
</dbReference>
<dbReference type="Gene3D" id="3.40.1190.20">
    <property type="match status" value="1"/>
</dbReference>
<keyword evidence="14" id="KW-1185">Reference proteome</keyword>
<dbReference type="PATRIC" id="fig|743698.3.peg.489"/>
<evidence type="ECO:0000256" key="7">
    <source>
        <dbReference type="ARBA" id="ARBA00022840"/>
    </source>
</evidence>
<dbReference type="GO" id="GO:0016052">
    <property type="term" value="P:carbohydrate catabolic process"/>
    <property type="evidence" value="ECO:0007669"/>
    <property type="project" value="UniProtKB-ARBA"/>
</dbReference>
<keyword evidence="5 11" id="KW-0547">Nucleotide-binding</keyword>
<evidence type="ECO:0000256" key="5">
    <source>
        <dbReference type="ARBA" id="ARBA00022741"/>
    </source>
</evidence>
<dbReference type="NCBIfam" id="TIGR03828">
    <property type="entry name" value="pfkB"/>
    <property type="match status" value="1"/>
</dbReference>
<feature type="domain" description="Carbohydrate kinase PfkB" evidence="12">
    <location>
        <begin position="11"/>
        <end position="294"/>
    </location>
</feature>
<dbReference type="GO" id="GO:0008662">
    <property type="term" value="F:1-phosphofructokinase activity"/>
    <property type="evidence" value="ECO:0007669"/>
    <property type="project" value="UniProtKB-UniRule"/>
</dbReference>
<dbReference type="STRING" id="315358.SERIO_v1c04900"/>
<keyword evidence="6 11" id="KW-0418">Kinase</keyword>
<dbReference type="Pfam" id="PF00294">
    <property type="entry name" value="PfkB"/>
    <property type="match status" value="1"/>
</dbReference>
<evidence type="ECO:0000256" key="9">
    <source>
        <dbReference type="ARBA" id="ARBA00047745"/>
    </source>
</evidence>
<evidence type="ECO:0000313" key="13">
    <source>
        <dbReference type="EMBL" id="AKM54065.1"/>
    </source>
</evidence>
<comment type="function">
    <text evidence="11">Catalyzes the ATP-dependent phosphorylation of fructose-l-phosphate to fructose-l,6-bisphosphate.</text>
</comment>
<dbReference type="RefSeq" id="WP_047791310.1">
    <property type="nucleotide sequence ID" value="NZ_CP011856.1"/>
</dbReference>
<evidence type="ECO:0000256" key="10">
    <source>
        <dbReference type="PIRNR" id="PIRNR000535"/>
    </source>
</evidence>
<keyword evidence="7 11" id="KW-0067">ATP-binding</keyword>
<dbReference type="PANTHER" id="PTHR46566">
    <property type="entry name" value="1-PHOSPHOFRUCTOKINASE-RELATED"/>
    <property type="match status" value="1"/>
</dbReference>
<dbReference type="Proteomes" id="UP000035661">
    <property type="component" value="Chromosome"/>
</dbReference>
<proteinExistence type="inferred from homology"/>
<evidence type="ECO:0000256" key="1">
    <source>
        <dbReference type="ARBA" id="ARBA00010688"/>
    </source>
</evidence>
<dbReference type="InterPro" id="IPR029056">
    <property type="entry name" value="Ribokinase-like"/>
</dbReference>
<dbReference type="GO" id="GO:0005829">
    <property type="term" value="C:cytosol"/>
    <property type="evidence" value="ECO:0007669"/>
    <property type="project" value="TreeGrafter"/>
</dbReference>
<dbReference type="EC" id="2.7.1.56" evidence="2 11"/>
<evidence type="ECO:0000259" key="12">
    <source>
        <dbReference type="Pfam" id="PF00294"/>
    </source>
</evidence>
<dbReference type="KEGG" id="seri:SERIO_v1c04900"/>
<dbReference type="InterPro" id="IPR017583">
    <property type="entry name" value="Tagatose/fructose_Pkinase"/>
</dbReference>
<sequence length="310" mass="34029">MIYTLTLNPAIDRIVETETFNLGITNKVLNEYEVLGGKGINVSVMLKNLGCETAVLGWMGQDSKLEFLKYLTAKNINSNFVEVSGKVRVNLKIKNLTTKQETELNGLGFQVSQPDVTKIIEVVKTNVKANDCLIISGSVPQGCPRDLYAMIAKHCAENNIMFVVDSTKEILLLTLSYHPFLIKPNLEELNELFQTNYQFKEEKNIINLGQRLITMGAQNVLISNGKEGSILVTDKNIYQVNSAHGQLVNSVGAGDSMVAGFIGTYLKHHAFDQALVYSASAGAATAFTKGIAENTEVKKLLGQIKINVIK</sequence>
<dbReference type="InterPro" id="IPR022463">
    <property type="entry name" value="1-PFruKinase"/>
</dbReference>
<dbReference type="NCBIfam" id="TIGR03168">
    <property type="entry name" value="1-PFK"/>
    <property type="match status" value="1"/>
</dbReference>
<dbReference type="PIRSF" id="PIRSF000535">
    <property type="entry name" value="1PFK/6PFK/LacC"/>
    <property type="match status" value="1"/>
</dbReference>
<evidence type="ECO:0000256" key="2">
    <source>
        <dbReference type="ARBA" id="ARBA00012131"/>
    </source>
</evidence>
<reference evidence="13 14" key="1">
    <citation type="journal article" date="2015" name="Genome Biol. Evol.">
        <title>Found and Lost: The Fates of Horizontally Acquired Genes in Arthropod-Symbiotic Spiroplasma.</title>
        <authorList>
            <person name="Lo W.S."/>
            <person name="Gasparich G.E."/>
            <person name="Kuo C.H."/>
        </authorList>
    </citation>
    <scope>NUCLEOTIDE SEQUENCE [LARGE SCALE GENOMIC DNA]</scope>
    <source>
        <strain evidence="14">TDA-040725-5</strain>
    </source>
</reference>
<evidence type="ECO:0000256" key="11">
    <source>
        <dbReference type="RuleBase" id="RU369061"/>
    </source>
</evidence>
<dbReference type="InterPro" id="IPR002173">
    <property type="entry name" value="Carboh/pur_kinase_PfkB_CS"/>
</dbReference>
<reference evidence="14" key="2">
    <citation type="submission" date="2015-06" db="EMBL/GenBank/DDBJ databases">
        <title>Complete genome sequence of Spiroplasma eriocheiris TDA-040725-5 (DSM 21848).</title>
        <authorList>
            <person name="Lo W.-S."/>
            <person name="Kuo C.-H."/>
        </authorList>
    </citation>
    <scope>NUCLEOTIDE SEQUENCE [LARGE SCALE GENOMIC DNA]</scope>
    <source>
        <strain evidence="14">TDA-040725-5</strain>
    </source>
</reference>
<gene>
    <name evidence="13" type="primary">fruK</name>
    <name evidence="13" type="ORF">SERIO_v1c04900</name>
</gene>
<comment type="similarity">
    <text evidence="1 11">Belongs to the carbohydrate kinase PfkB family.</text>
</comment>
<dbReference type="EMBL" id="CP011856">
    <property type="protein sequence ID" value="AKM54065.1"/>
    <property type="molecule type" value="Genomic_DNA"/>
</dbReference>
<accession>A0A0H3XI07</accession>
<dbReference type="CDD" id="cd01164">
    <property type="entry name" value="FruK_PfkB_like"/>
    <property type="match status" value="1"/>
</dbReference>
<dbReference type="PROSITE" id="PS00583">
    <property type="entry name" value="PFKB_KINASES_1"/>
    <property type="match status" value="1"/>
</dbReference>
<name>A0A0H3XI07_9MOLU</name>
<protein>
    <recommendedName>
        <fullName evidence="3 11">1-phosphofructokinase</fullName>
        <shortName evidence="11">Fru1PK</shortName>
        <ecNumber evidence="2 11">2.7.1.56</ecNumber>
    </recommendedName>
    <alternativeName>
        <fullName evidence="8 11">Fructose 1-phosphate kinase</fullName>
    </alternativeName>
</protein>
<evidence type="ECO:0000256" key="4">
    <source>
        <dbReference type="ARBA" id="ARBA00022679"/>
    </source>
</evidence>
<keyword evidence="4 10" id="KW-0808">Transferase</keyword>
<dbReference type="FunFam" id="3.40.1190.20:FF:000001">
    <property type="entry name" value="Phosphofructokinase"/>
    <property type="match status" value="1"/>
</dbReference>
<dbReference type="SUPFAM" id="SSF53613">
    <property type="entry name" value="Ribokinase-like"/>
    <property type="match status" value="1"/>
</dbReference>
<dbReference type="PANTHER" id="PTHR46566:SF1">
    <property type="entry name" value="1-PHOSPHOFRUCTOKINASE"/>
    <property type="match status" value="1"/>
</dbReference>
<evidence type="ECO:0000256" key="3">
    <source>
        <dbReference type="ARBA" id="ARBA00013596"/>
    </source>
</evidence>
<comment type="catalytic activity">
    <reaction evidence="9 11">
        <text>beta-D-fructose 1-phosphate + ATP = beta-D-fructose 1,6-bisphosphate + ADP + H(+)</text>
        <dbReference type="Rhea" id="RHEA:14213"/>
        <dbReference type="ChEBI" id="CHEBI:15378"/>
        <dbReference type="ChEBI" id="CHEBI:30616"/>
        <dbReference type="ChEBI" id="CHEBI:32966"/>
        <dbReference type="ChEBI" id="CHEBI:138881"/>
        <dbReference type="ChEBI" id="CHEBI:456216"/>
        <dbReference type="EC" id="2.7.1.56"/>
    </reaction>
</comment>
<evidence type="ECO:0000256" key="8">
    <source>
        <dbReference type="ARBA" id="ARBA00032802"/>
    </source>
</evidence>
<organism evidence="13 14">
    <name type="scientific">Spiroplasma eriocheiris</name>
    <dbReference type="NCBI Taxonomy" id="315358"/>
    <lineage>
        <taxon>Bacteria</taxon>
        <taxon>Bacillati</taxon>
        <taxon>Mycoplasmatota</taxon>
        <taxon>Mollicutes</taxon>
        <taxon>Entomoplasmatales</taxon>
        <taxon>Spiroplasmataceae</taxon>
        <taxon>Spiroplasma</taxon>
    </lineage>
</organism>
<dbReference type="PROSITE" id="PS00584">
    <property type="entry name" value="PFKB_KINASES_2"/>
    <property type="match status" value="1"/>
</dbReference>
<evidence type="ECO:0000256" key="6">
    <source>
        <dbReference type="ARBA" id="ARBA00022777"/>
    </source>
</evidence>
<dbReference type="GO" id="GO:0005524">
    <property type="term" value="F:ATP binding"/>
    <property type="evidence" value="ECO:0007669"/>
    <property type="project" value="UniProtKB-UniRule"/>
</dbReference>
<dbReference type="AlphaFoldDB" id="A0A0H3XI07"/>
<dbReference type="GO" id="GO:0044281">
    <property type="term" value="P:small molecule metabolic process"/>
    <property type="evidence" value="ECO:0007669"/>
    <property type="project" value="UniProtKB-ARBA"/>
</dbReference>
<evidence type="ECO:0000313" key="14">
    <source>
        <dbReference type="Proteomes" id="UP000035661"/>
    </source>
</evidence>